<keyword evidence="2" id="KW-0560">Oxidoreductase</keyword>
<feature type="non-terminal residue" evidence="3">
    <location>
        <position position="1"/>
    </location>
</feature>
<sequence length="102" mass="11051">VPIFTEMRLTQICLKMLQSVGVSNAEAEIVTKSMIDANLVGHDSHGIIHLPKYIQGIIDSSIRLDAKVETERESPSIAVLNGNWGLGPVIATRAMELAVQKA</sequence>
<accession>A0A382IG42</accession>
<dbReference type="AlphaFoldDB" id="A0A382IG42"/>
<protein>
    <recommendedName>
        <fullName evidence="4">Dehydrogenase</fullName>
    </recommendedName>
</protein>
<dbReference type="GO" id="GO:0016491">
    <property type="term" value="F:oxidoreductase activity"/>
    <property type="evidence" value="ECO:0007669"/>
    <property type="project" value="UniProtKB-KW"/>
</dbReference>
<feature type="non-terminal residue" evidence="3">
    <location>
        <position position="102"/>
    </location>
</feature>
<dbReference type="SUPFAM" id="SSF89733">
    <property type="entry name" value="L-sulfolactate dehydrogenase-like"/>
    <property type="match status" value="1"/>
</dbReference>
<reference evidence="3" key="1">
    <citation type="submission" date="2018-05" db="EMBL/GenBank/DDBJ databases">
        <authorList>
            <person name="Lanie J.A."/>
            <person name="Ng W.-L."/>
            <person name="Kazmierczak K.M."/>
            <person name="Andrzejewski T.M."/>
            <person name="Davidsen T.M."/>
            <person name="Wayne K.J."/>
            <person name="Tettelin H."/>
            <person name="Glass J.I."/>
            <person name="Rusch D."/>
            <person name="Podicherti R."/>
            <person name="Tsui H.-C.T."/>
            <person name="Winkler M.E."/>
        </authorList>
    </citation>
    <scope>NUCLEOTIDE SEQUENCE</scope>
</reference>
<evidence type="ECO:0008006" key="4">
    <source>
        <dbReference type="Google" id="ProtNLM"/>
    </source>
</evidence>
<dbReference type="InterPro" id="IPR043143">
    <property type="entry name" value="Mal/L-sulf/L-lact_DH-like_NADP"/>
</dbReference>
<organism evidence="3">
    <name type="scientific">marine metagenome</name>
    <dbReference type="NCBI Taxonomy" id="408172"/>
    <lineage>
        <taxon>unclassified sequences</taxon>
        <taxon>metagenomes</taxon>
        <taxon>ecological metagenomes</taxon>
    </lineage>
</organism>
<dbReference type="PANTHER" id="PTHR11091">
    <property type="entry name" value="OXIDOREDUCTASE-RELATED"/>
    <property type="match status" value="1"/>
</dbReference>
<dbReference type="Pfam" id="PF02615">
    <property type="entry name" value="Ldh_2"/>
    <property type="match status" value="1"/>
</dbReference>
<dbReference type="InterPro" id="IPR036111">
    <property type="entry name" value="Mal/L-sulfo/L-lacto_DH-like_sf"/>
</dbReference>
<dbReference type="InterPro" id="IPR003767">
    <property type="entry name" value="Malate/L-lactate_DH-like"/>
</dbReference>
<dbReference type="Gene3D" id="1.10.1530.10">
    <property type="match status" value="1"/>
</dbReference>
<dbReference type="InterPro" id="IPR043144">
    <property type="entry name" value="Mal/L-sulf/L-lact_DH-like_ah"/>
</dbReference>
<dbReference type="Gene3D" id="3.30.1370.60">
    <property type="entry name" value="Hypothetical oxidoreductase yiak, domain 2"/>
    <property type="match status" value="1"/>
</dbReference>
<evidence type="ECO:0000256" key="1">
    <source>
        <dbReference type="ARBA" id="ARBA00006056"/>
    </source>
</evidence>
<evidence type="ECO:0000313" key="3">
    <source>
        <dbReference type="EMBL" id="SVB98207.1"/>
    </source>
</evidence>
<proteinExistence type="inferred from homology"/>
<name>A0A382IG42_9ZZZZ</name>
<evidence type="ECO:0000256" key="2">
    <source>
        <dbReference type="ARBA" id="ARBA00023002"/>
    </source>
</evidence>
<comment type="similarity">
    <text evidence="1">Belongs to the LDH2/MDH2 oxidoreductase family.</text>
</comment>
<dbReference type="PANTHER" id="PTHR11091:SF0">
    <property type="entry name" value="MALATE DEHYDROGENASE"/>
    <property type="match status" value="1"/>
</dbReference>
<gene>
    <name evidence="3" type="ORF">METZ01_LOCUS251061</name>
</gene>
<dbReference type="EMBL" id="UINC01066979">
    <property type="protein sequence ID" value="SVB98207.1"/>
    <property type="molecule type" value="Genomic_DNA"/>
</dbReference>